<dbReference type="EMBL" id="JAUEPL010000002">
    <property type="protein sequence ID" value="MDN3292982.1"/>
    <property type="molecule type" value="Genomic_DNA"/>
</dbReference>
<dbReference type="SUPFAM" id="SSF68912">
    <property type="entry name" value="Rho N-terminal domain-like"/>
    <property type="match status" value="1"/>
</dbReference>
<feature type="domain" description="Rho termination factor-like N-terminal" evidence="2">
    <location>
        <begin position="187"/>
        <end position="223"/>
    </location>
</feature>
<organism evidence="3 4">
    <name type="scientific">Streptomyces ficellus</name>
    <dbReference type="NCBI Taxonomy" id="1977088"/>
    <lineage>
        <taxon>Bacteria</taxon>
        <taxon>Bacillati</taxon>
        <taxon>Actinomycetota</taxon>
        <taxon>Actinomycetes</taxon>
        <taxon>Kitasatosporales</taxon>
        <taxon>Streptomycetaceae</taxon>
        <taxon>Streptomyces</taxon>
    </lineage>
</organism>
<dbReference type="Pfam" id="PF07498">
    <property type="entry name" value="Rho_N"/>
    <property type="match status" value="1"/>
</dbReference>
<gene>
    <name evidence="3" type="ORF">QWM81_02735</name>
</gene>
<proteinExistence type="predicted"/>
<accession>A0ABT7Z0F8</accession>
<evidence type="ECO:0000313" key="3">
    <source>
        <dbReference type="EMBL" id="MDN3292982.1"/>
    </source>
</evidence>
<dbReference type="InterPro" id="IPR005560">
    <property type="entry name" value="Csp_YhjQ"/>
</dbReference>
<feature type="compositionally biased region" description="Low complexity" evidence="1">
    <location>
        <begin position="153"/>
        <end position="185"/>
    </location>
</feature>
<comment type="caution">
    <text evidence="3">The sequence shown here is derived from an EMBL/GenBank/DDBJ whole genome shotgun (WGS) entry which is preliminary data.</text>
</comment>
<protein>
    <submittedName>
        <fullName evidence="3">Rho termination factor N-terminal domain-containing protein</fullName>
    </submittedName>
</protein>
<dbReference type="InterPro" id="IPR011112">
    <property type="entry name" value="Rho-like_N"/>
</dbReference>
<reference evidence="3" key="1">
    <citation type="submission" date="2023-06" db="EMBL/GenBank/DDBJ databases">
        <title>WGS-Sequencing of Streptomyces ficellus isolate 21 collected from sand in Gara Djebilet Iron Mine in Algeria.</title>
        <authorList>
            <person name="Zegers G.P."/>
            <person name="Gomez A."/>
            <person name="Gueddou A."/>
            <person name="Zahara A.F."/>
            <person name="Worth M."/>
            <person name="Sevigny J.L."/>
            <person name="Tisa L."/>
        </authorList>
    </citation>
    <scope>NUCLEOTIDE SEQUENCE</scope>
    <source>
        <strain evidence="3">AS11</strain>
    </source>
</reference>
<name>A0ABT7Z0F8_9ACTN</name>
<dbReference type="Gene3D" id="1.20.1270.360">
    <property type="match status" value="1"/>
</dbReference>
<evidence type="ECO:0000256" key="1">
    <source>
        <dbReference type="SAM" id="MobiDB-lite"/>
    </source>
</evidence>
<dbReference type="SMART" id="SM00959">
    <property type="entry name" value="Rho_N"/>
    <property type="match status" value="1"/>
</dbReference>
<evidence type="ECO:0000313" key="4">
    <source>
        <dbReference type="Proteomes" id="UP001174050"/>
    </source>
</evidence>
<dbReference type="Pfam" id="PF03860">
    <property type="entry name" value="Csp"/>
    <property type="match status" value="1"/>
</dbReference>
<feature type="compositionally biased region" description="Basic and acidic residues" evidence="1">
    <location>
        <begin position="189"/>
        <end position="205"/>
    </location>
</feature>
<keyword evidence="4" id="KW-1185">Reference proteome</keyword>
<dbReference type="Gene3D" id="1.10.720.10">
    <property type="match status" value="1"/>
</dbReference>
<sequence length="224" mass="23992">MSLAEKLLDAYPAETGLPPKLLSQAADKLYECAGACLASADAAAAEQDPEKIAMSMKCVRIQNDCADLCTVAARVLIRQTGYDAPTSMAVIEATRTVLRASREACEELGDAKYCALSAKACRETEKLLDKVMQQMRSGGAAGGYPESPPSATTPPGATMSGKGTRSSKQSKQQSRQQSKQSGVSQEQLDQMHMDELRDLARERGITKVSSMRKRELVDAISGGR</sequence>
<evidence type="ECO:0000259" key="2">
    <source>
        <dbReference type="SMART" id="SM00959"/>
    </source>
</evidence>
<dbReference type="Proteomes" id="UP001174050">
    <property type="component" value="Unassembled WGS sequence"/>
</dbReference>
<dbReference type="RefSeq" id="WP_290109791.1">
    <property type="nucleotide sequence ID" value="NZ_JAUEPL010000002.1"/>
</dbReference>
<dbReference type="InterPro" id="IPR036269">
    <property type="entry name" value="Rho_N_sf"/>
</dbReference>
<feature type="region of interest" description="Disordered" evidence="1">
    <location>
        <begin position="137"/>
        <end position="224"/>
    </location>
</feature>